<organism evidence="2 3">
    <name type="scientific">Thiorhodovibrio frisius</name>
    <dbReference type="NCBI Taxonomy" id="631362"/>
    <lineage>
        <taxon>Bacteria</taxon>
        <taxon>Pseudomonadati</taxon>
        <taxon>Pseudomonadota</taxon>
        <taxon>Gammaproteobacteria</taxon>
        <taxon>Chromatiales</taxon>
        <taxon>Chromatiaceae</taxon>
        <taxon>Thiorhodovibrio</taxon>
    </lineage>
</organism>
<accession>H8Z695</accession>
<keyword evidence="3" id="KW-1185">Reference proteome</keyword>
<name>H8Z695_9GAMM</name>
<protein>
    <submittedName>
        <fullName evidence="2">Uncharacterized protein</fullName>
    </submittedName>
</protein>
<dbReference type="EMBL" id="JH603170">
    <property type="protein sequence ID" value="EIC20679.1"/>
    <property type="molecule type" value="Genomic_DNA"/>
</dbReference>
<evidence type="ECO:0000256" key="1">
    <source>
        <dbReference type="SAM" id="MobiDB-lite"/>
    </source>
</evidence>
<dbReference type="AlphaFoldDB" id="H8Z695"/>
<feature type="region of interest" description="Disordered" evidence="1">
    <location>
        <begin position="1"/>
        <end position="44"/>
    </location>
</feature>
<sequence>MESSWGHRDSTGRKLTLINQLDPTRATPPKAYLPPTKRAGSPPIRPIARAASRAHTCIISEGLDPDEVLKRFDPEARLRGLDSEARLKGLDPVLIKAWLKKQRSDP</sequence>
<evidence type="ECO:0000313" key="3">
    <source>
        <dbReference type="Proteomes" id="UP000002964"/>
    </source>
</evidence>
<reference evidence="2 3" key="2">
    <citation type="submission" date="2011-11" db="EMBL/GenBank/DDBJ databases">
        <authorList>
            <consortium name="US DOE Joint Genome Institute"/>
            <person name="Lucas S."/>
            <person name="Han J."/>
            <person name="Lapidus A."/>
            <person name="Cheng J.-F."/>
            <person name="Goodwin L."/>
            <person name="Pitluck S."/>
            <person name="Peters L."/>
            <person name="Ovchinnikova G."/>
            <person name="Zhang X."/>
            <person name="Detter J.C."/>
            <person name="Han C."/>
            <person name="Tapia R."/>
            <person name="Land M."/>
            <person name="Hauser L."/>
            <person name="Kyrpides N."/>
            <person name="Ivanova N."/>
            <person name="Pagani I."/>
            <person name="Vogl K."/>
            <person name="Liu Z."/>
            <person name="Overmann J."/>
            <person name="Frigaard N.-U."/>
            <person name="Bryant D."/>
            <person name="Woyke T."/>
        </authorList>
    </citation>
    <scope>NUCLEOTIDE SEQUENCE [LARGE SCALE GENOMIC DNA]</scope>
    <source>
        <strain evidence="2 3">970</strain>
    </source>
</reference>
<reference evidence="3" key="1">
    <citation type="submission" date="2011-06" db="EMBL/GenBank/DDBJ databases">
        <authorList>
            <consortium name="US DOE Joint Genome Institute (JGI-PGF)"/>
            <person name="Lucas S."/>
            <person name="Han J."/>
            <person name="Lapidus A."/>
            <person name="Cheng J.-F."/>
            <person name="Goodwin L."/>
            <person name="Pitluck S."/>
            <person name="Peters L."/>
            <person name="Land M.L."/>
            <person name="Hauser L."/>
            <person name="Vogl K."/>
            <person name="Liu Z."/>
            <person name="Overmann J."/>
            <person name="Frigaard N.-U."/>
            <person name="Bryant D.A."/>
            <person name="Woyke T.J."/>
        </authorList>
    </citation>
    <scope>NUCLEOTIDE SEQUENCE [LARGE SCALE GENOMIC DNA]</scope>
    <source>
        <strain evidence="3">970</strain>
    </source>
</reference>
<proteinExistence type="predicted"/>
<dbReference type="HOGENOM" id="CLU_2222035_0_0_6"/>
<dbReference type="STRING" id="631362.Thi970DRAFT_04333"/>
<evidence type="ECO:0000313" key="2">
    <source>
        <dbReference type="EMBL" id="EIC20679.1"/>
    </source>
</evidence>
<feature type="compositionally biased region" description="Basic and acidic residues" evidence="1">
    <location>
        <begin position="1"/>
        <end position="12"/>
    </location>
</feature>
<gene>
    <name evidence="2" type="ORF">Thi970DRAFT_04333</name>
</gene>
<dbReference type="Proteomes" id="UP000002964">
    <property type="component" value="Unassembled WGS sequence"/>
</dbReference>